<comment type="caution">
    <text evidence="8">The sequence shown here is derived from an EMBL/GenBank/DDBJ whole genome shotgun (WGS) entry which is preliminary data.</text>
</comment>
<feature type="domain" description="Major facilitator superfamily (MFS) profile" evidence="7">
    <location>
        <begin position="82"/>
        <end position="574"/>
    </location>
</feature>
<dbReference type="AlphaFoldDB" id="A0A8H6R9Y9"/>
<feature type="transmembrane region" description="Helical" evidence="6">
    <location>
        <begin position="380"/>
        <end position="400"/>
    </location>
</feature>
<dbReference type="SUPFAM" id="SSF103473">
    <property type="entry name" value="MFS general substrate transporter"/>
    <property type="match status" value="1"/>
</dbReference>
<keyword evidence="4 6" id="KW-0472">Membrane</keyword>
<proteinExistence type="predicted"/>
<evidence type="ECO:0000313" key="9">
    <source>
        <dbReference type="Proteomes" id="UP000660729"/>
    </source>
</evidence>
<gene>
    <name evidence="8" type="ORF">HII31_11563</name>
</gene>
<dbReference type="GO" id="GO:0000329">
    <property type="term" value="C:fungal-type vacuole membrane"/>
    <property type="evidence" value="ECO:0007669"/>
    <property type="project" value="TreeGrafter"/>
</dbReference>
<dbReference type="EMBL" id="JABCIY010000238">
    <property type="protein sequence ID" value="KAF7187114.1"/>
    <property type="molecule type" value="Genomic_DNA"/>
</dbReference>
<accession>A0A8H6R9Y9</accession>
<feature type="transmembrane region" description="Helical" evidence="6">
    <location>
        <begin position="475"/>
        <end position="496"/>
    </location>
</feature>
<evidence type="ECO:0000256" key="5">
    <source>
        <dbReference type="SAM" id="MobiDB-lite"/>
    </source>
</evidence>
<dbReference type="OrthoDB" id="6770063at2759"/>
<feature type="transmembrane region" description="Helical" evidence="6">
    <location>
        <begin position="435"/>
        <end position="463"/>
    </location>
</feature>
<sequence>MSPAEEIEESSRPSTGTLDEEDIETIVDESAPLLPGAGTEPLLYRTISREIGAGDLPPDDADLELAKNEFKSESSSTGIYATISCMLLGVFLSNVDASLVLATYGQVASTFGDLENGSWILSSFILSQCVAQPLYGKLADVYGRKACLQASYVLFALGTLGTGIGRTLLEVIIWRAVQGCGSAGMTSMVSIIIADLVPLHDIATLRSYVNILQTTGRSCGGVIGGALTYAFGWRWAFIIQLPPTIIAMLLVQKRLHLPRRTSSGLTQWQKLRRIDFLGSLFLCTLIFCACFILDTGGQKYPWRSQPIYITAAAGAVSLLGFVITANVVAEPIFPLRLLVEYAIITNYLIAFLQVLLQFSLMSVVPLYFQATKKANSAQAGAYLVPAFAGNTIGGLISGYFIKKTGLYKPMTVISPLFAVLCMCLCYFTWNGDTSVFGSLAILPGGLASGMVSSSIFVGLAAGVREEDMALTASGLYLFFNLGAIAGASAGAAVYHASLRTGLAHALAGVENGAEIMRKALSDISYVQNASDRIRELIMPAYVYGLHQVNLQSIVCAGVCFVIAVFTQQRRIKRK</sequence>
<comment type="subcellular location">
    <subcellularLocation>
        <location evidence="1">Membrane</location>
        <topology evidence="1">Multi-pass membrane protein</topology>
    </subcellularLocation>
</comment>
<evidence type="ECO:0000256" key="4">
    <source>
        <dbReference type="ARBA" id="ARBA00023136"/>
    </source>
</evidence>
<dbReference type="Proteomes" id="UP000660729">
    <property type="component" value="Unassembled WGS sequence"/>
</dbReference>
<keyword evidence="2 6" id="KW-0812">Transmembrane</keyword>
<dbReference type="Gene3D" id="1.20.1250.20">
    <property type="entry name" value="MFS general substrate transporter like domains"/>
    <property type="match status" value="1"/>
</dbReference>
<feature type="transmembrane region" description="Helical" evidence="6">
    <location>
        <begin position="79"/>
        <end position="105"/>
    </location>
</feature>
<organism evidence="8 9">
    <name type="scientific">Pseudocercospora fuligena</name>
    <dbReference type="NCBI Taxonomy" id="685502"/>
    <lineage>
        <taxon>Eukaryota</taxon>
        <taxon>Fungi</taxon>
        <taxon>Dikarya</taxon>
        <taxon>Ascomycota</taxon>
        <taxon>Pezizomycotina</taxon>
        <taxon>Dothideomycetes</taxon>
        <taxon>Dothideomycetidae</taxon>
        <taxon>Mycosphaerellales</taxon>
        <taxon>Mycosphaerellaceae</taxon>
        <taxon>Pseudocercospora</taxon>
    </lineage>
</organism>
<dbReference type="InterPro" id="IPR020846">
    <property type="entry name" value="MFS_dom"/>
</dbReference>
<evidence type="ECO:0000256" key="2">
    <source>
        <dbReference type="ARBA" id="ARBA00022692"/>
    </source>
</evidence>
<dbReference type="PROSITE" id="PS50850">
    <property type="entry name" value="MFS"/>
    <property type="match status" value="1"/>
</dbReference>
<reference evidence="8" key="1">
    <citation type="submission" date="2020-04" db="EMBL/GenBank/DDBJ databases">
        <title>Draft genome resource of the tomato pathogen Pseudocercospora fuligena.</title>
        <authorList>
            <person name="Zaccaron A."/>
        </authorList>
    </citation>
    <scope>NUCLEOTIDE SEQUENCE</scope>
    <source>
        <strain evidence="8">PF001</strain>
    </source>
</reference>
<feature type="transmembrane region" description="Helical" evidence="6">
    <location>
        <begin position="147"/>
        <end position="166"/>
    </location>
</feature>
<evidence type="ECO:0000256" key="3">
    <source>
        <dbReference type="ARBA" id="ARBA00022989"/>
    </source>
</evidence>
<keyword evidence="9" id="KW-1185">Reference proteome</keyword>
<dbReference type="InterPro" id="IPR036259">
    <property type="entry name" value="MFS_trans_sf"/>
</dbReference>
<dbReference type="Pfam" id="PF07690">
    <property type="entry name" value="MFS_1"/>
    <property type="match status" value="1"/>
</dbReference>
<dbReference type="InterPro" id="IPR011701">
    <property type="entry name" value="MFS"/>
</dbReference>
<feature type="transmembrane region" description="Helical" evidence="6">
    <location>
        <begin position="237"/>
        <end position="255"/>
    </location>
</feature>
<dbReference type="PANTHER" id="PTHR23501:SF33">
    <property type="entry name" value="MAJOR FACILITATOR SUPERFAMILY (MFS) PROFILE DOMAIN-CONTAINING PROTEIN"/>
    <property type="match status" value="1"/>
</dbReference>
<evidence type="ECO:0000259" key="7">
    <source>
        <dbReference type="PROSITE" id="PS50850"/>
    </source>
</evidence>
<feature type="region of interest" description="Disordered" evidence="5">
    <location>
        <begin position="1"/>
        <end position="22"/>
    </location>
</feature>
<feature type="transmembrane region" description="Helical" evidence="6">
    <location>
        <begin position="548"/>
        <end position="566"/>
    </location>
</feature>
<feature type="transmembrane region" description="Helical" evidence="6">
    <location>
        <begin position="307"/>
        <end position="329"/>
    </location>
</feature>
<name>A0A8H6R9Y9_9PEZI</name>
<evidence type="ECO:0000313" key="8">
    <source>
        <dbReference type="EMBL" id="KAF7187114.1"/>
    </source>
</evidence>
<dbReference type="Gene3D" id="1.20.1720.10">
    <property type="entry name" value="Multidrug resistance protein D"/>
    <property type="match status" value="1"/>
</dbReference>
<feature type="transmembrane region" description="Helical" evidence="6">
    <location>
        <begin position="412"/>
        <end position="429"/>
    </location>
</feature>
<feature type="transmembrane region" description="Helical" evidence="6">
    <location>
        <begin position="341"/>
        <end position="368"/>
    </location>
</feature>
<keyword evidence="3 6" id="KW-1133">Transmembrane helix</keyword>
<dbReference type="PANTHER" id="PTHR23501">
    <property type="entry name" value="MAJOR FACILITATOR SUPERFAMILY"/>
    <property type="match status" value="1"/>
</dbReference>
<protein>
    <submittedName>
        <fullName evidence="8">Vacuolar membrane amino acid uptake transporter fnx2</fullName>
    </submittedName>
</protein>
<evidence type="ECO:0000256" key="1">
    <source>
        <dbReference type="ARBA" id="ARBA00004141"/>
    </source>
</evidence>
<evidence type="ECO:0000256" key="6">
    <source>
        <dbReference type="SAM" id="Phobius"/>
    </source>
</evidence>
<feature type="transmembrane region" description="Helical" evidence="6">
    <location>
        <begin position="276"/>
        <end position="295"/>
    </location>
</feature>
<dbReference type="GO" id="GO:0015174">
    <property type="term" value="F:basic amino acid transmembrane transporter activity"/>
    <property type="evidence" value="ECO:0007669"/>
    <property type="project" value="TreeGrafter"/>
</dbReference>